<sequence length="74" mass="7754">MRVKNDAAGVEVVGWGLGTVSVCLSEVYGCYTVVTGCICVCVCVCLCVGGWVKIGLVYYASKGMNPGKPQACRE</sequence>
<evidence type="ECO:0000256" key="1">
    <source>
        <dbReference type="SAM" id="Phobius"/>
    </source>
</evidence>
<dbReference type="Proteomes" id="UP001172102">
    <property type="component" value="Unassembled WGS sequence"/>
</dbReference>
<organism evidence="2 3">
    <name type="scientific">Lasiosphaeris hirsuta</name>
    <dbReference type="NCBI Taxonomy" id="260670"/>
    <lineage>
        <taxon>Eukaryota</taxon>
        <taxon>Fungi</taxon>
        <taxon>Dikarya</taxon>
        <taxon>Ascomycota</taxon>
        <taxon>Pezizomycotina</taxon>
        <taxon>Sordariomycetes</taxon>
        <taxon>Sordariomycetidae</taxon>
        <taxon>Sordariales</taxon>
        <taxon>Lasiosphaeriaceae</taxon>
        <taxon>Lasiosphaeris</taxon>
    </lineage>
</organism>
<evidence type="ECO:0008006" key="4">
    <source>
        <dbReference type="Google" id="ProtNLM"/>
    </source>
</evidence>
<protein>
    <recommendedName>
        <fullName evidence="4">Transmembrane protein</fullName>
    </recommendedName>
</protein>
<gene>
    <name evidence="2" type="ORF">B0H67DRAFT_576826</name>
</gene>
<evidence type="ECO:0000313" key="3">
    <source>
        <dbReference type="Proteomes" id="UP001172102"/>
    </source>
</evidence>
<keyword evidence="1" id="KW-1133">Transmembrane helix</keyword>
<comment type="caution">
    <text evidence="2">The sequence shown here is derived from an EMBL/GenBank/DDBJ whole genome shotgun (WGS) entry which is preliminary data.</text>
</comment>
<keyword evidence="1" id="KW-0812">Transmembrane</keyword>
<name>A0AA40DY03_9PEZI</name>
<dbReference type="AlphaFoldDB" id="A0AA40DY03"/>
<feature type="transmembrane region" description="Helical" evidence="1">
    <location>
        <begin position="33"/>
        <end position="60"/>
    </location>
</feature>
<accession>A0AA40DY03</accession>
<keyword evidence="3" id="KW-1185">Reference proteome</keyword>
<keyword evidence="1" id="KW-0472">Membrane</keyword>
<evidence type="ECO:0000313" key="2">
    <source>
        <dbReference type="EMBL" id="KAK0720619.1"/>
    </source>
</evidence>
<dbReference type="EMBL" id="JAUKUA010000003">
    <property type="protein sequence ID" value="KAK0720619.1"/>
    <property type="molecule type" value="Genomic_DNA"/>
</dbReference>
<reference evidence="2" key="1">
    <citation type="submission" date="2023-06" db="EMBL/GenBank/DDBJ databases">
        <title>Genome-scale phylogeny and comparative genomics of the fungal order Sordariales.</title>
        <authorList>
            <consortium name="Lawrence Berkeley National Laboratory"/>
            <person name="Hensen N."/>
            <person name="Bonometti L."/>
            <person name="Westerberg I."/>
            <person name="Brannstrom I.O."/>
            <person name="Guillou S."/>
            <person name="Cros-Aarteil S."/>
            <person name="Calhoun S."/>
            <person name="Haridas S."/>
            <person name="Kuo A."/>
            <person name="Mondo S."/>
            <person name="Pangilinan J."/>
            <person name="Riley R."/>
            <person name="Labutti K."/>
            <person name="Andreopoulos B."/>
            <person name="Lipzen A."/>
            <person name="Chen C."/>
            <person name="Yanf M."/>
            <person name="Daum C."/>
            <person name="Ng V."/>
            <person name="Clum A."/>
            <person name="Steindorff A."/>
            <person name="Ohm R."/>
            <person name="Martin F."/>
            <person name="Silar P."/>
            <person name="Natvig D."/>
            <person name="Lalanne C."/>
            <person name="Gautier V."/>
            <person name="Ament-Velasquez S.L."/>
            <person name="Kruys A."/>
            <person name="Hutchinson M.I."/>
            <person name="Powell A.J."/>
            <person name="Barry K."/>
            <person name="Miller A.N."/>
            <person name="Grigoriev I.V."/>
            <person name="Debuchy R."/>
            <person name="Gladieux P."/>
            <person name="Thoren M.H."/>
            <person name="Johannesson H."/>
        </authorList>
    </citation>
    <scope>NUCLEOTIDE SEQUENCE</scope>
    <source>
        <strain evidence="2">SMH4607-1</strain>
    </source>
</reference>
<proteinExistence type="predicted"/>